<dbReference type="GO" id="GO:0043107">
    <property type="term" value="P:type IV pilus-dependent motility"/>
    <property type="evidence" value="ECO:0007669"/>
    <property type="project" value="TreeGrafter"/>
</dbReference>
<sequence length="154" mass="15929">MKMNKAQQGFTLIELMIVVAIIGILAAIAIPAYQDYIARSQVSEGLSLSAGAKTTIAEYWASEGQYPNNNTDAGLAAASDISGNYVSSVTVTGSDGTDTVVNILFADQAGVSEGIRGTTLTISPRTTAGSIIWTCKPGVSGTAISTKYVPTSCR</sequence>
<dbReference type="SUPFAM" id="SSF54523">
    <property type="entry name" value="Pili subunits"/>
    <property type="match status" value="1"/>
</dbReference>
<gene>
    <name evidence="5" type="ORF">Q9L42_011535</name>
</gene>
<dbReference type="PANTHER" id="PTHR30093:SF34">
    <property type="entry name" value="PREPILIN PEPTIDASE-DEPENDENT PROTEIN D"/>
    <property type="match status" value="1"/>
</dbReference>
<evidence type="ECO:0000256" key="4">
    <source>
        <dbReference type="SAM" id="Phobius"/>
    </source>
</evidence>
<evidence type="ECO:0000313" key="5">
    <source>
        <dbReference type="EMBL" id="XBS19006.1"/>
    </source>
</evidence>
<organism evidence="5 6">
    <name type="scientific">Methylomarinum roseum</name>
    <dbReference type="NCBI Taxonomy" id="3067653"/>
    <lineage>
        <taxon>Bacteria</taxon>
        <taxon>Pseudomonadati</taxon>
        <taxon>Pseudomonadota</taxon>
        <taxon>Gammaproteobacteria</taxon>
        <taxon>Methylococcales</taxon>
        <taxon>Methylococcaceae</taxon>
        <taxon>Methylomarinum</taxon>
    </lineage>
</organism>
<evidence type="ECO:0000256" key="2">
    <source>
        <dbReference type="ARBA" id="ARBA00022481"/>
    </source>
</evidence>
<evidence type="ECO:0000313" key="6">
    <source>
        <dbReference type="Proteomes" id="UP001225378"/>
    </source>
</evidence>
<dbReference type="NCBIfam" id="TIGR02532">
    <property type="entry name" value="IV_pilin_GFxxxE"/>
    <property type="match status" value="1"/>
</dbReference>
<proteinExistence type="inferred from homology"/>
<dbReference type="RefSeq" id="WP_305908253.1">
    <property type="nucleotide sequence ID" value="NZ_CP157743.1"/>
</dbReference>
<keyword evidence="6" id="KW-1185">Reference proteome</keyword>
<dbReference type="InterPro" id="IPR045584">
    <property type="entry name" value="Pilin-like"/>
</dbReference>
<dbReference type="InterPro" id="IPR012902">
    <property type="entry name" value="N_methyl_site"/>
</dbReference>
<dbReference type="GO" id="GO:0007155">
    <property type="term" value="P:cell adhesion"/>
    <property type="evidence" value="ECO:0007669"/>
    <property type="project" value="InterPro"/>
</dbReference>
<dbReference type="Proteomes" id="UP001225378">
    <property type="component" value="Chromosome"/>
</dbReference>
<evidence type="ECO:0000256" key="1">
    <source>
        <dbReference type="ARBA" id="ARBA00005233"/>
    </source>
</evidence>
<dbReference type="PANTHER" id="PTHR30093">
    <property type="entry name" value="GENERAL SECRETION PATHWAY PROTEIN G"/>
    <property type="match status" value="1"/>
</dbReference>
<dbReference type="AlphaFoldDB" id="A0AAU7NPW5"/>
<dbReference type="Pfam" id="PF00114">
    <property type="entry name" value="Pilin"/>
    <property type="match status" value="1"/>
</dbReference>
<dbReference type="Gene3D" id="3.30.700.10">
    <property type="entry name" value="Glycoprotein, Type 4 Pilin"/>
    <property type="match status" value="1"/>
</dbReference>
<dbReference type="InterPro" id="IPR001082">
    <property type="entry name" value="Pilin"/>
</dbReference>
<accession>A0AAU7NPW5</accession>
<keyword evidence="2" id="KW-0488">Methylation</keyword>
<name>A0AAU7NPW5_9GAMM</name>
<feature type="transmembrane region" description="Helical" evidence="4">
    <location>
        <begin position="12"/>
        <end position="33"/>
    </location>
</feature>
<dbReference type="Pfam" id="PF07963">
    <property type="entry name" value="N_methyl"/>
    <property type="match status" value="1"/>
</dbReference>
<evidence type="ECO:0000256" key="3">
    <source>
        <dbReference type="RuleBase" id="RU000389"/>
    </source>
</evidence>
<dbReference type="KEGG" id="mech:Q9L42_011535"/>
<keyword evidence="4" id="KW-1133">Transmembrane helix</keyword>
<dbReference type="GO" id="GO:0044096">
    <property type="term" value="C:type IV pilus"/>
    <property type="evidence" value="ECO:0007669"/>
    <property type="project" value="TreeGrafter"/>
</dbReference>
<reference evidence="5 6" key="1">
    <citation type="journal article" date="2024" name="Microbiology">
        <title>Methylomarinum rosea sp. nov., a novel halophilic methanotrophic bacterium from the hypersaline Lake Elton.</title>
        <authorList>
            <person name="Suleimanov R.Z."/>
            <person name="Oshkin I.Y."/>
            <person name="Danilova O.V."/>
            <person name="Suzina N.E."/>
            <person name="Dedysh S.N."/>
        </authorList>
    </citation>
    <scope>NUCLEOTIDE SEQUENCE [LARGE SCALE GENOMIC DNA]</scope>
    <source>
        <strain evidence="5 6">Ch1-1</strain>
    </source>
</reference>
<keyword evidence="4" id="KW-0472">Membrane</keyword>
<keyword evidence="4" id="KW-0812">Transmembrane</keyword>
<dbReference type="PROSITE" id="PS00409">
    <property type="entry name" value="PROKAR_NTER_METHYL"/>
    <property type="match status" value="1"/>
</dbReference>
<protein>
    <submittedName>
        <fullName evidence="5">Pilin</fullName>
    </submittedName>
</protein>
<dbReference type="EMBL" id="CP157743">
    <property type="protein sequence ID" value="XBS19006.1"/>
    <property type="molecule type" value="Genomic_DNA"/>
</dbReference>
<keyword evidence="3" id="KW-0281">Fimbrium</keyword>
<comment type="similarity">
    <text evidence="1 3">Belongs to the N-Me-Phe pilin family.</text>
</comment>